<evidence type="ECO:0000256" key="3">
    <source>
        <dbReference type="ARBA" id="ARBA00022630"/>
    </source>
</evidence>
<comment type="similarity">
    <text evidence="10">Belongs to the NqrB/RnfD family.</text>
</comment>
<evidence type="ECO:0000256" key="2">
    <source>
        <dbReference type="ARBA" id="ARBA00022553"/>
    </source>
</evidence>
<keyword evidence="3 10" id="KW-0285">Flavoprotein</keyword>
<dbReference type="PANTHER" id="PTHR30578">
    <property type="entry name" value="ELECTRON TRANSPORT COMPLEX PROTEIN RNFD"/>
    <property type="match status" value="1"/>
</dbReference>
<feature type="modified residue" description="FMN phosphoryl threonine" evidence="10">
    <location>
        <position position="173"/>
    </location>
</feature>
<reference evidence="11" key="2">
    <citation type="submission" date="2020-09" db="EMBL/GenBank/DDBJ databases">
        <authorList>
            <person name="Sun Q."/>
            <person name="Kim S."/>
        </authorList>
    </citation>
    <scope>NUCLEOTIDE SEQUENCE</scope>
    <source>
        <strain evidence="11">KCTC 22169</strain>
    </source>
</reference>
<evidence type="ECO:0000313" key="12">
    <source>
        <dbReference type="Proteomes" id="UP000626148"/>
    </source>
</evidence>
<keyword evidence="2 10" id="KW-0597">Phosphoprotein</keyword>
<keyword evidence="5 10" id="KW-0812">Transmembrane</keyword>
<dbReference type="Proteomes" id="UP000626148">
    <property type="component" value="Unassembled WGS sequence"/>
</dbReference>
<dbReference type="PANTHER" id="PTHR30578:SF0">
    <property type="entry name" value="ION-TRANSLOCATING OXIDOREDUCTASE COMPLEX SUBUNIT D"/>
    <property type="match status" value="1"/>
</dbReference>
<feature type="transmembrane region" description="Helical" evidence="10">
    <location>
        <begin position="69"/>
        <end position="89"/>
    </location>
</feature>
<dbReference type="InterPro" id="IPR011303">
    <property type="entry name" value="RnfD_bac"/>
</dbReference>
<keyword evidence="10" id="KW-0997">Cell inner membrane</keyword>
<evidence type="ECO:0000256" key="5">
    <source>
        <dbReference type="ARBA" id="ARBA00022692"/>
    </source>
</evidence>
<proteinExistence type="inferred from homology"/>
<evidence type="ECO:0000256" key="9">
    <source>
        <dbReference type="ARBA" id="ARBA00023136"/>
    </source>
</evidence>
<comment type="cofactor">
    <cofactor evidence="10">
        <name>FMN</name>
        <dbReference type="ChEBI" id="CHEBI:58210"/>
    </cofactor>
</comment>
<feature type="transmembrane region" description="Helical" evidence="10">
    <location>
        <begin position="41"/>
        <end position="62"/>
    </location>
</feature>
<comment type="caution">
    <text evidence="11">The sequence shown here is derived from an EMBL/GenBank/DDBJ whole genome shotgun (WGS) entry which is preliminary data.</text>
</comment>
<keyword evidence="1 10" id="KW-0813">Transport</keyword>
<keyword evidence="4 10" id="KW-0288">FMN</keyword>
<feature type="transmembrane region" description="Helical" evidence="10">
    <location>
        <begin position="226"/>
        <end position="245"/>
    </location>
</feature>
<evidence type="ECO:0000256" key="1">
    <source>
        <dbReference type="ARBA" id="ARBA00022448"/>
    </source>
</evidence>
<comment type="subunit">
    <text evidence="10">The complex is composed of six subunits: RnfA, RnfB, RnfC, RnfD, RnfE and RnfG.</text>
</comment>
<dbReference type="NCBIfam" id="TIGR01946">
    <property type="entry name" value="rnfD"/>
    <property type="match status" value="1"/>
</dbReference>
<keyword evidence="12" id="KW-1185">Reference proteome</keyword>
<feature type="transmembrane region" description="Helical" evidence="10">
    <location>
        <begin position="12"/>
        <end position="35"/>
    </location>
</feature>
<dbReference type="GO" id="GO:0005886">
    <property type="term" value="C:plasma membrane"/>
    <property type="evidence" value="ECO:0007669"/>
    <property type="project" value="UniProtKB-SubCell"/>
</dbReference>
<keyword evidence="9 10" id="KW-0472">Membrane</keyword>
<reference evidence="11" key="1">
    <citation type="journal article" date="2014" name="Int. J. Syst. Evol. Microbiol.">
        <title>Complete genome sequence of Corynebacterium casei LMG S-19264T (=DSM 44701T), isolated from a smear-ripened cheese.</title>
        <authorList>
            <consortium name="US DOE Joint Genome Institute (JGI-PGF)"/>
            <person name="Walter F."/>
            <person name="Albersmeier A."/>
            <person name="Kalinowski J."/>
            <person name="Ruckert C."/>
        </authorList>
    </citation>
    <scope>NUCLEOTIDE SEQUENCE</scope>
    <source>
        <strain evidence="11">KCTC 22169</strain>
    </source>
</reference>
<protein>
    <recommendedName>
        <fullName evidence="10">Ion-translocating oxidoreductase complex subunit D</fullName>
        <ecNumber evidence="10">7.-.-.-</ecNumber>
    </recommendedName>
    <alternativeName>
        <fullName evidence="10">Rnf electron transport complex subunit D</fullName>
    </alternativeName>
</protein>
<dbReference type="RefSeq" id="WP_189610106.1">
    <property type="nucleotide sequence ID" value="NZ_BMXR01000007.1"/>
</dbReference>
<dbReference type="Pfam" id="PF03116">
    <property type="entry name" value="NQR2_RnfD_RnfE"/>
    <property type="match status" value="1"/>
</dbReference>
<keyword evidence="10" id="KW-1003">Cell membrane</keyword>
<dbReference type="EMBL" id="BMXR01000007">
    <property type="protein sequence ID" value="GGX60005.1"/>
    <property type="molecule type" value="Genomic_DNA"/>
</dbReference>
<name>A0A918KDV4_9GAMM</name>
<feature type="transmembrane region" description="Helical" evidence="10">
    <location>
        <begin position="125"/>
        <end position="144"/>
    </location>
</feature>
<evidence type="ECO:0000313" key="11">
    <source>
        <dbReference type="EMBL" id="GGX60005.1"/>
    </source>
</evidence>
<comment type="subcellular location">
    <subcellularLocation>
        <location evidence="10">Cell inner membrane</location>
        <topology evidence="10">Multi-pass membrane protein</topology>
    </subcellularLocation>
</comment>
<dbReference type="GO" id="GO:0022900">
    <property type="term" value="P:electron transport chain"/>
    <property type="evidence" value="ECO:0007669"/>
    <property type="project" value="UniProtKB-UniRule"/>
</dbReference>
<sequence length="342" mass="36874">MSVVRMTSPHTTGPLSVTWVMGMVLLALVPGWVVLAVSFGWGYVINMALAMGTAVLAEGLILKWRARPVGFFLKDLSALVTAALLALALPPLAPWWLTVLGTLIAIIFAKQLFGGLGHNPFNPAMVAYALLLVSLPLYMTTRWANPDMTLGLFDTLSVIFIGTVPIDGATGATPLDVYKLDIARLTASEVLQKPVFGTFVAEGWDIANLAFLGGGAFLLWKRIITWHIPVSFLVGLGGMALLFSWDADVRVPLSLHLLGGATMLGAFFIATDPVSAATSNKGKLVYGFGIGVLIYLIRTWGNYPDAVAFAVLLMNFAAPLIDHYTRPRVYGHEKPVKGYKNE</sequence>
<evidence type="ECO:0000256" key="10">
    <source>
        <dbReference type="HAMAP-Rule" id="MF_00462"/>
    </source>
</evidence>
<evidence type="ECO:0000256" key="8">
    <source>
        <dbReference type="ARBA" id="ARBA00022989"/>
    </source>
</evidence>
<feature type="transmembrane region" description="Helical" evidence="10">
    <location>
        <begin position="251"/>
        <end position="271"/>
    </location>
</feature>
<dbReference type="HAMAP" id="MF_00462">
    <property type="entry name" value="RsxD_RnfD"/>
    <property type="match status" value="1"/>
</dbReference>
<evidence type="ECO:0000256" key="7">
    <source>
        <dbReference type="ARBA" id="ARBA00022982"/>
    </source>
</evidence>
<evidence type="ECO:0000256" key="6">
    <source>
        <dbReference type="ARBA" id="ARBA00022967"/>
    </source>
</evidence>
<dbReference type="InterPro" id="IPR004338">
    <property type="entry name" value="NqrB/RnfD"/>
</dbReference>
<feature type="transmembrane region" description="Helical" evidence="10">
    <location>
        <begin position="95"/>
        <end position="113"/>
    </location>
</feature>
<dbReference type="AlphaFoldDB" id="A0A918KDV4"/>
<accession>A0A918KDV4</accession>
<keyword evidence="8 10" id="KW-1133">Transmembrane helix</keyword>
<keyword evidence="6 10" id="KW-1278">Translocase</keyword>
<feature type="transmembrane region" description="Helical" evidence="10">
    <location>
        <begin position="283"/>
        <end position="300"/>
    </location>
</feature>
<gene>
    <name evidence="10" type="primary">rnfD</name>
    <name evidence="11" type="ORF">GCM10007392_30000</name>
</gene>
<dbReference type="GO" id="GO:0055085">
    <property type="term" value="P:transmembrane transport"/>
    <property type="evidence" value="ECO:0007669"/>
    <property type="project" value="InterPro"/>
</dbReference>
<comment type="function">
    <text evidence="10">Part of a membrane-bound complex that couples electron transfer with translocation of ions across the membrane.</text>
</comment>
<organism evidence="11 12">
    <name type="scientific">Saccharospirillum salsuginis</name>
    <dbReference type="NCBI Taxonomy" id="418750"/>
    <lineage>
        <taxon>Bacteria</taxon>
        <taxon>Pseudomonadati</taxon>
        <taxon>Pseudomonadota</taxon>
        <taxon>Gammaproteobacteria</taxon>
        <taxon>Oceanospirillales</taxon>
        <taxon>Saccharospirillaceae</taxon>
        <taxon>Saccharospirillum</taxon>
    </lineage>
</organism>
<keyword evidence="7 10" id="KW-0249">Electron transport</keyword>
<evidence type="ECO:0000256" key="4">
    <source>
        <dbReference type="ARBA" id="ARBA00022643"/>
    </source>
</evidence>
<dbReference type="EC" id="7.-.-.-" evidence="10"/>